<dbReference type="EMBL" id="CM037158">
    <property type="protein sequence ID" value="KAH7850604.1"/>
    <property type="molecule type" value="Genomic_DNA"/>
</dbReference>
<keyword evidence="2" id="KW-1185">Reference proteome</keyword>
<organism evidence="1 2">
    <name type="scientific">Vaccinium darrowii</name>
    <dbReference type="NCBI Taxonomy" id="229202"/>
    <lineage>
        <taxon>Eukaryota</taxon>
        <taxon>Viridiplantae</taxon>
        <taxon>Streptophyta</taxon>
        <taxon>Embryophyta</taxon>
        <taxon>Tracheophyta</taxon>
        <taxon>Spermatophyta</taxon>
        <taxon>Magnoliopsida</taxon>
        <taxon>eudicotyledons</taxon>
        <taxon>Gunneridae</taxon>
        <taxon>Pentapetalae</taxon>
        <taxon>asterids</taxon>
        <taxon>Ericales</taxon>
        <taxon>Ericaceae</taxon>
        <taxon>Vaccinioideae</taxon>
        <taxon>Vaccinieae</taxon>
        <taxon>Vaccinium</taxon>
    </lineage>
</organism>
<reference evidence="1 2" key="1">
    <citation type="journal article" date="2021" name="Hortic Res">
        <title>High-quality reference genome and annotation aids understanding of berry development for evergreen blueberry (Vaccinium darrowii).</title>
        <authorList>
            <person name="Yu J."/>
            <person name="Hulse-Kemp A.M."/>
            <person name="Babiker E."/>
            <person name="Staton M."/>
        </authorList>
    </citation>
    <scope>NUCLEOTIDE SEQUENCE [LARGE SCALE GENOMIC DNA]</scope>
    <source>
        <strain evidence="2">cv. NJ 8807/NJ 8810</strain>
        <tissue evidence="1">Young leaf</tissue>
    </source>
</reference>
<gene>
    <name evidence="1" type="ORF">Vadar_000374</name>
</gene>
<protein>
    <submittedName>
        <fullName evidence="1">Uncharacterized protein</fullName>
    </submittedName>
</protein>
<sequence>MHHLAVKSNLVDTGQESYKYGFEGSSSSSTTTGGRPVCPKPRRLGSAVPEFLKPLKCNKHRRLLNENQYAPGAPPRVTRALLQEEPITLWFTTSSSPIRWTFSRLLREQICPINLALPLSLQSKNPSDENRAGMRDLLP</sequence>
<dbReference type="Proteomes" id="UP000828048">
    <property type="component" value="Chromosome 8"/>
</dbReference>
<evidence type="ECO:0000313" key="1">
    <source>
        <dbReference type="EMBL" id="KAH7850604.1"/>
    </source>
</evidence>
<comment type="caution">
    <text evidence="1">The sequence shown here is derived from an EMBL/GenBank/DDBJ whole genome shotgun (WGS) entry which is preliminary data.</text>
</comment>
<accession>A0ACB7YC00</accession>
<evidence type="ECO:0000313" key="2">
    <source>
        <dbReference type="Proteomes" id="UP000828048"/>
    </source>
</evidence>
<proteinExistence type="predicted"/>
<name>A0ACB7YC00_9ERIC</name>